<feature type="transmembrane region" description="Helical" evidence="6">
    <location>
        <begin position="97"/>
        <end position="118"/>
    </location>
</feature>
<reference evidence="8" key="1">
    <citation type="submission" date="2023-06" db="EMBL/GenBank/DDBJ databases">
        <authorList>
            <person name="Zhang S."/>
        </authorList>
    </citation>
    <scope>NUCLEOTIDE SEQUENCE</scope>
    <source>
        <strain evidence="8">SG2303</strain>
    </source>
</reference>
<evidence type="ECO:0000256" key="4">
    <source>
        <dbReference type="ARBA" id="ARBA00022989"/>
    </source>
</evidence>
<keyword evidence="9" id="KW-1185">Reference proteome</keyword>
<evidence type="ECO:0000313" key="9">
    <source>
        <dbReference type="Proteomes" id="UP001168540"/>
    </source>
</evidence>
<keyword evidence="3 6" id="KW-0812">Transmembrane</keyword>
<feature type="domain" description="GtrA/DPMS transmembrane" evidence="7">
    <location>
        <begin position="9"/>
        <end position="125"/>
    </location>
</feature>
<dbReference type="InterPro" id="IPR007267">
    <property type="entry name" value="GtrA_DPMS_TM"/>
</dbReference>
<evidence type="ECO:0000256" key="5">
    <source>
        <dbReference type="ARBA" id="ARBA00023136"/>
    </source>
</evidence>
<dbReference type="PANTHER" id="PTHR38459:SF1">
    <property type="entry name" value="PROPHAGE BACTOPRENOL-LINKED GLUCOSE TRANSLOCASE HOMOLOG"/>
    <property type="match status" value="1"/>
</dbReference>
<feature type="transmembrane region" description="Helical" evidence="6">
    <location>
        <begin position="40"/>
        <end position="57"/>
    </location>
</feature>
<feature type="transmembrane region" description="Helical" evidence="6">
    <location>
        <begin position="7"/>
        <end position="28"/>
    </location>
</feature>
<accession>A0ABT7XSR2</accession>
<dbReference type="EMBL" id="JAUEDK010000044">
    <property type="protein sequence ID" value="MDN0076836.1"/>
    <property type="molecule type" value="Genomic_DNA"/>
</dbReference>
<protein>
    <submittedName>
        <fullName evidence="8">GtrA family protein</fullName>
    </submittedName>
</protein>
<dbReference type="RefSeq" id="WP_289831474.1">
    <property type="nucleotide sequence ID" value="NZ_JAUEDK010000044.1"/>
</dbReference>
<dbReference type="InterPro" id="IPR051401">
    <property type="entry name" value="GtrA_CellWall_Glycosyl"/>
</dbReference>
<name>A0ABT7XSR2_9NEIS</name>
<dbReference type="Proteomes" id="UP001168540">
    <property type="component" value="Unassembled WGS sequence"/>
</dbReference>
<dbReference type="Pfam" id="PF04138">
    <property type="entry name" value="GtrA_DPMS_TM"/>
    <property type="match status" value="1"/>
</dbReference>
<evidence type="ECO:0000313" key="8">
    <source>
        <dbReference type="EMBL" id="MDN0076836.1"/>
    </source>
</evidence>
<feature type="transmembrane region" description="Helical" evidence="6">
    <location>
        <begin position="69"/>
        <end position="91"/>
    </location>
</feature>
<keyword evidence="5 6" id="KW-0472">Membrane</keyword>
<evidence type="ECO:0000256" key="2">
    <source>
        <dbReference type="ARBA" id="ARBA00009399"/>
    </source>
</evidence>
<comment type="caution">
    <text evidence="8">The sequence shown here is derived from an EMBL/GenBank/DDBJ whole genome shotgun (WGS) entry which is preliminary data.</text>
</comment>
<proteinExistence type="inferred from homology"/>
<evidence type="ECO:0000256" key="6">
    <source>
        <dbReference type="SAM" id="Phobius"/>
    </source>
</evidence>
<evidence type="ECO:0000256" key="1">
    <source>
        <dbReference type="ARBA" id="ARBA00004141"/>
    </source>
</evidence>
<keyword evidence="4 6" id="KW-1133">Transmembrane helix</keyword>
<gene>
    <name evidence="8" type="ORF">QU481_18475</name>
</gene>
<comment type="similarity">
    <text evidence="2">Belongs to the GtrA family.</text>
</comment>
<organism evidence="8 9">
    <name type="scientific">Crenobacter oryzisoli</name>
    <dbReference type="NCBI Taxonomy" id="3056844"/>
    <lineage>
        <taxon>Bacteria</taxon>
        <taxon>Pseudomonadati</taxon>
        <taxon>Pseudomonadota</taxon>
        <taxon>Betaproteobacteria</taxon>
        <taxon>Neisseriales</taxon>
        <taxon>Neisseriaceae</taxon>
        <taxon>Crenobacter</taxon>
    </lineage>
</organism>
<dbReference type="PANTHER" id="PTHR38459">
    <property type="entry name" value="PROPHAGE BACTOPRENOL-LINKED GLUCOSE TRANSLOCASE HOMOLOG"/>
    <property type="match status" value="1"/>
</dbReference>
<sequence>MIKRELAIFLVVGATTVLVDFVTYRGLIRLDVMAVDMAKAIGFLVGTLFAYFANRFWTFGHKSHAPGNACRFVVLYASTLAANVLINSLALKVVANTFAAIQLPFLLATGVSASLNFLGMKLFVFRQRNTSGYL</sequence>
<evidence type="ECO:0000256" key="3">
    <source>
        <dbReference type="ARBA" id="ARBA00022692"/>
    </source>
</evidence>
<evidence type="ECO:0000259" key="7">
    <source>
        <dbReference type="Pfam" id="PF04138"/>
    </source>
</evidence>
<comment type="subcellular location">
    <subcellularLocation>
        <location evidence="1">Membrane</location>
        <topology evidence="1">Multi-pass membrane protein</topology>
    </subcellularLocation>
</comment>